<dbReference type="KEGG" id="ruj:E5Z56_03640"/>
<organism evidence="1 2">
    <name type="scientific">Ruminococcus bovis</name>
    <dbReference type="NCBI Taxonomy" id="2564099"/>
    <lineage>
        <taxon>Bacteria</taxon>
        <taxon>Bacillati</taxon>
        <taxon>Bacillota</taxon>
        <taxon>Clostridia</taxon>
        <taxon>Eubacteriales</taxon>
        <taxon>Oscillospiraceae</taxon>
        <taxon>Ruminococcus</taxon>
    </lineage>
</organism>
<dbReference type="GO" id="GO:0005829">
    <property type="term" value="C:cytosol"/>
    <property type="evidence" value="ECO:0007669"/>
    <property type="project" value="TreeGrafter"/>
</dbReference>
<dbReference type="RefSeq" id="WP_138156572.1">
    <property type="nucleotide sequence ID" value="NZ_CP039381.1"/>
</dbReference>
<accession>A0A4P8XVR4</accession>
<dbReference type="OrthoDB" id="213028at2"/>
<dbReference type="PROSITE" id="PS51197">
    <property type="entry name" value="HTH_RRF2_2"/>
    <property type="match status" value="1"/>
</dbReference>
<gene>
    <name evidence="1" type="ORF">E5Z56_03640</name>
</gene>
<dbReference type="InterPro" id="IPR000944">
    <property type="entry name" value="Tscrpt_reg_Rrf2"/>
</dbReference>
<keyword evidence="2" id="KW-1185">Reference proteome</keyword>
<proteinExistence type="predicted"/>
<dbReference type="PANTHER" id="PTHR33221">
    <property type="entry name" value="WINGED HELIX-TURN-HELIX TRANSCRIPTIONAL REGULATOR, RRF2 FAMILY"/>
    <property type="match status" value="1"/>
</dbReference>
<dbReference type="InterPro" id="IPR036388">
    <property type="entry name" value="WH-like_DNA-bd_sf"/>
</dbReference>
<dbReference type="SUPFAM" id="SSF46785">
    <property type="entry name" value="Winged helix' DNA-binding domain"/>
    <property type="match status" value="1"/>
</dbReference>
<dbReference type="PANTHER" id="PTHR33221:SF15">
    <property type="entry name" value="HTH-TYPE TRANSCRIPTIONAL REGULATOR YWGB-RELATED"/>
    <property type="match status" value="1"/>
</dbReference>
<dbReference type="Gene3D" id="1.10.10.10">
    <property type="entry name" value="Winged helix-like DNA-binding domain superfamily/Winged helix DNA-binding domain"/>
    <property type="match status" value="1"/>
</dbReference>
<dbReference type="Pfam" id="PF02082">
    <property type="entry name" value="Rrf2"/>
    <property type="match status" value="1"/>
</dbReference>
<evidence type="ECO:0000313" key="1">
    <source>
        <dbReference type="EMBL" id="QCT06504.1"/>
    </source>
</evidence>
<name>A0A4P8XVR4_9FIRM</name>
<protein>
    <submittedName>
        <fullName evidence="1">Rrf2 family transcriptional regulator</fullName>
    </submittedName>
</protein>
<dbReference type="GO" id="GO:0003700">
    <property type="term" value="F:DNA-binding transcription factor activity"/>
    <property type="evidence" value="ECO:0007669"/>
    <property type="project" value="TreeGrafter"/>
</dbReference>
<evidence type="ECO:0000313" key="2">
    <source>
        <dbReference type="Proteomes" id="UP000301475"/>
    </source>
</evidence>
<sequence>MRINTKFPVAVHMMTLISYIQKMDKTATSEILAKSVGTNPVVIRQIMSLLRKSGLIETRNGASGIYLVKKEEDTTLLDIYKAVRDNENATLFDFHANPNPACFVGGNIKEAMEKPLYEAQIAMEQSLAQYSLKDIIEYIDKKTH</sequence>
<dbReference type="Proteomes" id="UP000301475">
    <property type="component" value="Chromosome"/>
</dbReference>
<dbReference type="AlphaFoldDB" id="A0A4P8XVR4"/>
<reference evidence="1 2" key="1">
    <citation type="submission" date="2019-04" db="EMBL/GenBank/DDBJ databases">
        <authorList>
            <person name="Embree M."/>
            <person name="Gaffney J.R."/>
        </authorList>
    </citation>
    <scope>NUCLEOTIDE SEQUENCE [LARGE SCALE GENOMIC DNA]</scope>
    <source>
        <strain evidence="1 2">JE7A12</strain>
    </source>
</reference>
<dbReference type="InterPro" id="IPR036390">
    <property type="entry name" value="WH_DNA-bd_sf"/>
</dbReference>
<dbReference type="EMBL" id="CP039381">
    <property type="protein sequence ID" value="QCT06504.1"/>
    <property type="molecule type" value="Genomic_DNA"/>
</dbReference>